<evidence type="ECO:0000256" key="7">
    <source>
        <dbReference type="ARBA" id="ARBA00022857"/>
    </source>
</evidence>
<dbReference type="GO" id="GO:0050660">
    <property type="term" value="F:flavin adenine dinucleotide binding"/>
    <property type="evidence" value="ECO:0007669"/>
    <property type="project" value="InterPro"/>
</dbReference>
<dbReference type="PANTHER" id="PTHR45846">
    <property type="entry name" value="TRNA-DIHYDROURIDINE(47) SYNTHASE [NAD(P)(+)]-LIKE"/>
    <property type="match status" value="1"/>
</dbReference>
<evidence type="ECO:0000256" key="5">
    <source>
        <dbReference type="ARBA" id="ARBA00022643"/>
    </source>
</evidence>
<keyword evidence="8" id="KW-0694">RNA-binding</keyword>
<keyword evidence="7" id="KW-0521">NADP</keyword>
<evidence type="ECO:0000256" key="9">
    <source>
        <dbReference type="ARBA" id="ARBA00023002"/>
    </source>
</evidence>
<comment type="cofactor">
    <cofactor evidence="1 12 14">
        <name>FMN</name>
        <dbReference type="ChEBI" id="CHEBI:58210"/>
    </cofactor>
</comment>
<keyword evidence="6 12" id="KW-0819">tRNA processing</keyword>
<dbReference type="GO" id="GO:0000049">
    <property type="term" value="F:tRNA binding"/>
    <property type="evidence" value="ECO:0007669"/>
    <property type="project" value="UniProtKB-KW"/>
</dbReference>
<dbReference type="PROSITE" id="PS01136">
    <property type="entry name" value="UPF0034"/>
    <property type="match status" value="1"/>
</dbReference>
<keyword evidence="5 12" id="KW-0288">FMN</keyword>
<feature type="binding site" evidence="14">
    <location>
        <position position="181"/>
    </location>
    <ligand>
        <name>FMN</name>
        <dbReference type="ChEBI" id="CHEBI:58210"/>
    </ligand>
</feature>
<dbReference type="NCBIfam" id="TIGR00737">
    <property type="entry name" value="nifR3_yhdG"/>
    <property type="match status" value="1"/>
</dbReference>
<proteinExistence type="inferred from homology"/>
<keyword evidence="4 12" id="KW-0285">Flavoprotein</keyword>
<comment type="function">
    <text evidence="2 12">Catalyzes the synthesis of 5,6-dihydrouridine (D), a modified base found in the D-loop of most tRNAs, via the reduction of the C5-C6 double bond in target uridines.</text>
</comment>
<dbReference type="InterPro" id="IPR018517">
    <property type="entry name" value="tRNA_hU_synthase_CS"/>
</dbReference>
<dbReference type="PIRSF" id="PIRSF006621">
    <property type="entry name" value="Dus"/>
    <property type="match status" value="1"/>
</dbReference>
<evidence type="ECO:0000256" key="8">
    <source>
        <dbReference type="ARBA" id="ARBA00022884"/>
    </source>
</evidence>
<protein>
    <recommendedName>
        <fullName evidence="12">tRNA-dihydrouridine synthase</fullName>
        <ecNumber evidence="12">1.3.1.-</ecNumber>
    </recommendedName>
</protein>
<dbReference type="PANTHER" id="PTHR45846:SF1">
    <property type="entry name" value="TRNA-DIHYDROURIDINE(47) SYNTHASE [NAD(P)(+)]-LIKE"/>
    <property type="match status" value="1"/>
</dbReference>
<feature type="domain" description="DUS-like FMN-binding" evidence="15">
    <location>
        <begin position="26"/>
        <end position="325"/>
    </location>
</feature>
<feature type="binding site" evidence="14">
    <location>
        <position position="82"/>
    </location>
    <ligand>
        <name>FMN</name>
        <dbReference type="ChEBI" id="CHEBI:58210"/>
    </ligand>
</feature>
<dbReference type="EC" id="1.3.1.-" evidence="12"/>
<comment type="similarity">
    <text evidence="12">Belongs to the dus family.</text>
</comment>
<evidence type="ECO:0000256" key="2">
    <source>
        <dbReference type="ARBA" id="ARBA00002790"/>
    </source>
</evidence>
<dbReference type="AlphaFoldDB" id="A0A7W6EWN5"/>
<evidence type="ECO:0000256" key="3">
    <source>
        <dbReference type="ARBA" id="ARBA00022555"/>
    </source>
</evidence>
<dbReference type="RefSeq" id="WP_183613586.1">
    <property type="nucleotide sequence ID" value="NZ_JACICY010000005.1"/>
</dbReference>
<reference evidence="16 17" key="1">
    <citation type="submission" date="2020-08" db="EMBL/GenBank/DDBJ databases">
        <title>Genomic Encyclopedia of Type Strains, Phase IV (KMG-IV): sequencing the most valuable type-strain genomes for metagenomic binning, comparative biology and taxonomic classification.</title>
        <authorList>
            <person name="Goeker M."/>
        </authorList>
    </citation>
    <scope>NUCLEOTIDE SEQUENCE [LARGE SCALE GENOMIC DNA]</scope>
    <source>
        <strain evidence="16 17">DSM 14552</strain>
    </source>
</reference>
<comment type="caution">
    <text evidence="16">The sequence shown here is derived from an EMBL/GenBank/DDBJ whole genome shotgun (WGS) entry which is preliminary data.</text>
</comment>
<feature type="binding site" evidence="14">
    <location>
        <position position="151"/>
    </location>
    <ligand>
        <name>FMN</name>
        <dbReference type="ChEBI" id="CHEBI:58210"/>
    </ligand>
</feature>
<dbReference type="InterPro" id="IPR024036">
    <property type="entry name" value="tRNA-dHydroUridine_Synthase_C"/>
</dbReference>
<evidence type="ECO:0000256" key="1">
    <source>
        <dbReference type="ARBA" id="ARBA00001917"/>
    </source>
</evidence>
<dbReference type="Pfam" id="PF01207">
    <property type="entry name" value="Dus"/>
    <property type="match status" value="1"/>
</dbReference>
<evidence type="ECO:0000256" key="4">
    <source>
        <dbReference type="ARBA" id="ARBA00022630"/>
    </source>
</evidence>
<dbReference type="InterPro" id="IPR004652">
    <property type="entry name" value="DusB-like"/>
</dbReference>
<evidence type="ECO:0000313" key="17">
    <source>
        <dbReference type="Proteomes" id="UP000562395"/>
    </source>
</evidence>
<sequence length="350" mass="38018">MSHVPVPPQLQPIQIGPVTVDCPVVLAPMTGVSDLPFRTIVRRFGSGLNVTEMIASPAAIRETRQSIQKAAWHPIEEPVSMQLVGCDPEQMAEAAKLSEDKGAAIIDINMGCPVRKVVNGDAGSALMRDIPLATRLIEATVKAVNVPVTVKMRMGWCHDSLNAPELARIAQDIGAKLITIHGRTRNQLYKGSADWAFVRRVKEAVTVPVLVNGDICAIEDVATAIEQSGADGVMIGRGAYGRPWLLGQVMHWLRTGERLADPTLPEQYALIIEHYQAMQEHYGAITGVNMARKHLGWYTKGLHGSADFRNKVNFIDDPEAVVASLAEFYGRAIEHQLASGDAVAERRAAA</sequence>
<dbReference type="Proteomes" id="UP000562395">
    <property type="component" value="Unassembled WGS sequence"/>
</dbReference>
<comment type="catalytic activity">
    <reaction evidence="10">
        <text>a 5,6-dihydrouridine in tRNA + NADP(+) = a uridine in tRNA + NADPH + H(+)</text>
        <dbReference type="Rhea" id="RHEA:23624"/>
        <dbReference type="Rhea" id="RHEA-COMP:13339"/>
        <dbReference type="Rhea" id="RHEA-COMP:13887"/>
        <dbReference type="ChEBI" id="CHEBI:15378"/>
        <dbReference type="ChEBI" id="CHEBI:57783"/>
        <dbReference type="ChEBI" id="CHEBI:58349"/>
        <dbReference type="ChEBI" id="CHEBI:65315"/>
        <dbReference type="ChEBI" id="CHEBI:74443"/>
    </reaction>
</comment>
<keyword evidence="3" id="KW-0820">tRNA-binding</keyword>
<accession>A0A7W6EWN5</accession>
<evidence type="ECO:0000313" key="16">
    <source>
        <dbReference type="EMBL" id="MBB3861200.1"/>
    </source>
</evidence>
<organism evidence="16 17">
    <name type="scientific">Novosphingobium hassiacum</name>
    <dbReference type="NCBI Taxonomy" id="173676"/>
    <lineage>
        <taxon>Bacteria</taxon>
        <taxon>Pseudomonadati</taxon>
        <taxon>Pseudomonadota</taxon>
        <taxon>Alphaproteobacteria</taxon>
        <taxon>Sphingomonadales</taxon>
        <taxon>Sphingomonadaceae</taxon>
        <taxon>Novosphingobium</taxon>
    </lineage>
</organism>
<dbReference type="Gene3D" id="1.10.1200.80">
    <property type="entry name" value="Putative flavin oxidoreducatase, domain 2"/>
    <property type="match status" value="1"/>
</dbReference>
<evidence type="ECO:0000256" key="10">
    <source>
        <dbReference type="ARBA" id="ARBA00048205"/>
    </source>
</evidence>
<feature type="binding site" evidence="14">
    <location>
        <begin position="236"/>
        <end position="237"/>
    </location>
    <ligand>
        <name>FMN</name>
        <dbReference type="ChEBI" id="CHEBI:58210"/>
    </ligand>
</feature>
<evidence type="ECO:0000259" key="15">
    <source>
        <dbReference type="Pfam" id="PF01207"/>
    </source>
</evidence>
<evidence type="ECO:0000256" key="12">
    <source>
        <dbReference type="PIRNR" id="PIRNR006621"/>
    </source>
</evidence>
<keyword evidence="17" id="KW-1185">Reference proteome</keyword>
<evidence type="ECO:0000256" key="6">
    <source>
        <dbReference type="ARBA" id="ARBA00022694"/>
    </source>
</evidence>
<dbReference type="InterPro" id="IPR001269">
    <property type="entry name" value="DUS_fam"/>
</dbReference>
<gene>
    <name evidence="16" type="ORF">GGQ88_002472</name>
</gene>
<evidence type="ECO:0000256" key="14">
    <source>
        <dbReference type="PIRSR" id="PIRSR006621-2"/>
    </source>
</evidence>
<evidence type="ECO:0000256" key="11">
    <source>
        <dbReference type="ARBA" id="ARBA00048802"/>
    </source>
</evidence>
<keyword evidence="14" id="KW-0547">Nucleotide-binding</keyword>
<dbReference type="Gene3D" id="3.20.20.70">
    <property type="entry name" value="Aldolase class I"/>
    <property type="match status" value="1"/>
</dbReference>
<dbReference type="EMBL" id="JACICY010000005">
    <property type="protein sequence ID" value="MBB3861200.1"/>
    <property type="molecule type" value="Genomic_DNA"/>
</dbReference>
<dbReference type="CDD" id="cd02801">
    <property type="entry name" value="DUS_like_FMN"/>
    <property type="match status" value="1"/>
</dbReference>
<name>A0A7W6EWN5_9SPHN</name>
<comment type="catalytic activity">
    <reaction evidence="11">
        <text>a 5,6-dihydrouridine in tRNA + NAD(+) = a uridine in tRNA + NADH + H(+)</text>
        <dbReference type="Rhea" id="RHEA:54452"/>
        <dbReference type="Rhea" id="RHEA-COMP:13339"/>
        <dbReference type="Rhea" id="RHEA-COMP:13887"/>
        <dbReference type="ChEBI" id="CHEBI:15378"/>
        <dbReference type="ChEBI" id="CHEBI:57540"/>
        <dbReference type="ChEBI" id="CHEBI:57945"/>
        <dbReference type="ChEBI" id="CHEBI:65315"/>
        <dbReference type="ChEBI" id="CHEBI:74443"/>
    </reaction>
</comment>
<dbReference type="SUPFAM" id="SSF51395">
    <property type="entry name" value="FMN-linked oxidoreductases"/>
    <property type="match status" value="1"/>
</dbReference>
<dbReference type="GO" id="GO:0017150">
    <property type="term" value="F:tRNA dihydrouridine synthase activity"/>
    <property type="evidence" value="ECO:0007669"/>
    <property type="project" value="InterPro"/>
</dbReference>
<keyword evidence="9 12" id="KW-0560">Oxidoreductase</keyword>
<evidence type="ECO:0000256" key="13">
    <source>
        <dbReference type="PIRSR" id="PIRSR006621-1"/>
    </source>
</evidence>
<dbReference type="InterPro" id="IPR035587">
    <property type="entry name" value="DUS-like_FMN-bd"/>
</dbReference>
<dbReference type="InterPro" id="IPR013785">
    <property type="entry name" value="Aldolase_TIM"/>
</dbReference>
<feature type="active site" description="Proton donor" evidence="13">
    <location>
        <position position="112"/>
    </location>
</feature>